<evidence type="ECO:0000256" key="3">
    <source>
        <dbReference type="ARBA" id="ARBA00022989"/>
    </source>
</evidence>
<comment type="subcellular location">
    <subcellularLocation>
        <location evidence="5">Cell membrane</location>
        <topology evidence="5">Multi-pass membrane protein</topology>
    </subcellularLocation>
    <subcellularLocation>
        <location evidence="1">Membrane</location>
        <topology evidence="1">Multi-pass membrane protein</topology>
    </subcellularLocation>
</comment>
<feature type="transmembrane region" description="Helical" evidence="5">
    <location>
        <begin position="224"/>
        <end position="244"/>
    </location>
</feature>
<dbReference type="Proteomes" id="UP001318760">
    <property type="component" value="Unassembled WGS sequence"/>
</dbReference>
<feature type="transmembrane region" description="Helical" evidence="5">
    <location>
        <begin position="129"/>
        <end position="161"/>
    </location>
</feature>
<dbReference type="InterPro" id="IPR002781">
    <property type="entry name" value="TM_pro_TauE-like"/>
</dbReference>
<dbReference type="GO" id="GO:0005886">
    <property type="term" value="C:plasma membrane"/>
    <property type="evidence" value="ECO:0007669"/>
    <property type="project" value="UniProtKB-SubCell"/>
</dbReference>
<evidence type="ECO:0000313" key="6">
    <source>
        <dbReference type="EMBL" id="MBE2986209.1"/>
    </source>
</evidence>
<accession>A0ABD4JHI2</accession>
<dbReference type="EMBL" id="JADBHS010000005">
    <property type="protein sequence ID" value="MBE2986209.1"/>
    <property type="molecule type" value="Genomic_DNA"/>
</dbReference>
<keyword evidence="5" id="KW-1003">Cell membrane</keyword>
<protein>
    <recommendedName>
        <fullName evidence="5">Probable membrane transporter protein</fullName>
    </recommendedName>
</protein>
<feature type="transmembrane region" description="Helical" evidence="5">
    <location>
        <begin position="97"/>
        <end position="117"/>
    </location>
</feature>
<dbReference type="PANTHER" id="PTHR43701:SF2">
    <property type="entry name" value="MEMBRANE TRANSPORTER PROTEIN YJNA-RELATED"/>
    <property type="match status" value="1"/>
</dbReference>
<evidence type="ECO:0000313" key="7">
    <source>
        <dbReference type="Proteomes" id="UP001318760"/>
    </source>
</evidence>
<keyword evidence="2 5" id="KW-0812">Transmembrane</keyword>
<name>A0ABD4JHI2_9BACT</name>
<sequence>MLFALLLIVGTFVGFISGFFGIGGGTIIVPIMLALGYNIKTAIGISITQMLMGAIFGSYMNYKAGLLRLNKGIYLGLGGMSGASLSGYIVELAPEILLESILLATFAFSIFRLYFTTVSENSSPNTSNLLLFLVGFSVGAIAISIGIGGAVFITPILVGFLGYEMKKAISMGVFFVMFASISGFISMAYHGHVEYVEGFTLGIGALLGVYFGTKTTHKTDKKVLKKWFLLLYLVMSSLMIKKIFFS</sequence>
<dbReference type="Pfam" id="PF01925">
    <property type="entry name" value="TauE"/>
    <property type="match status" value="1"/>
</dbReference>
<dbReference type="RefSeq" id="WP_336613403.1">
    <property type="nucleotide sequence ID" value="NZ_JADBHS010000005.1"/>
</dbReference>
<feature type="transmembrane region" description="Helical" evidence="5">
    <location>
        <begin position="168"/>
        <end position="189"/>
    </location>
</feature>
<comment type="similarity">
    <text evidence="5">Belongs to the 4-toluene sulfonate uptake permease (TSUP) (TC 2.A.102) family.</text>
</comment>
<reference evidence="6 7" key="1">
    <citation type="submission" date="2020-10" db="EMBL/GenBank/DDBJ databases">
        <title>Campylobacter californiensis sp. nov. isolated from cattle and feral swine in California.</title>
        <authorList>
            <person name="Miller W.G."/>
        </authorList>
    </citation>
    <scope>NUCLEOTIDE SEQUENCE [LARGE SCALE GENOMIC DNA]</scope>
    <source>
        <strain evidence="6 7">RM12919</strain>
    </source>
</reference>
<evidence type="ECO:0000256" key="1">
    <source>
        <dbReference type="ARBA" id="ARBA00004141"/>
    </source>
</evidence>
<feature type="transmembrane region" description="Helical" evidence="5">
    <location>
        <begin position="42"/>
        <end position="60"/>
    </location>
</feature>
<comment type="caution">
    <text evidence="6">The sequence shown here is derived from an EMBL/GenBank/DDBJ whole genome shotgun (WGS) entry which is preliminary data.</text>
</comment>
<feature type="transmembrane region" description="Helical" evidence="5">
    <location>
        <begin position="72"/>
        <end position="90"/>
    </location>
</feature>
<dbReference type="PANTHER" id="PTHR43701">
    <property type="entry name" value="MEMBRANE TRANSPORTER PROTEIN MJ0441-RELATED"/>
    <property type="match status" value="1"/>
</dbReference>
<keyword evidence="4 5" id="KW-0472">Membrane</keyword>
<dbReference type="InterPro" id="IPR051598">
    <property type="entry name" value="TSUP/Inactive_protease-like"/>
</dbReference>
<feature type="transmembrane region" description="Helical" evidence="5">
    <location>
        <begin position="195"/>
        <end position="212"/>
    </location>
</feature>
<evidence type="ECO:0000256" key="2">
    <source>
        <dbReference type="ARBA" id="ARBA00022692"/>
    </source>
</evidence>
<proteinExistence type="inferred from homology"/>
<feature type="transmembrane region" description="Helical" evidence="5">
    <location>
        <begin position="6"/>
        <end position="35"/>
    </location>
</feature>
<evidence type="ECO:0000256" key="4">
    <source>
        <dbReference type="ARBA" id="ARBA00023136"/>
    </source>
</evidence>
<dbReference type="AlphaFoldDB" id="A0ABD4JHI2"/>
<keyword evidence="3 5" id="KW-1133">Transmembrane helix</keyword>
<evidence type="ECO:0000256" key="5">
    <source>
        <dbReference type="RuleBase" id="RU363041"/>
    </source>
</evidence>
<gene>
    <name evidence="6" type="ORF">CCAL12919_03555</name>
</gene>
<organism evidence="6 7">
    <name type="scientific">Campylobacter californiensis</name>
    <dbReference type="NCBI Taxonomy" id="1032243"/>
    <lineage>
        <taxon>Bacteria</taxon>
        <taxon>Pseudomonadati</taxon>
        <taxon>Campylobacterota</taxon>
        <taxon>Epsilonproteobacteria</taxon>
        <taxon>Campylobacterales</taxon>
        <taxon>Campylobacteraceae</taxon>
        <taxon>Campylobacter</taxon>
    </lineage>
</organism>